<keyword evidence="2 4" id="KW-0195">Cyclin</keyword>
<feature type="compositionally biased region" description="Polar residues" evidence="5">
    <location>
        <begin position="154"/>
        <end position="166"/>
    </location>
</feature>
<gene>
    <name evidence="8" type="primary">CycB3_1</name>
    <name evidence="8" type="ORF">CM83_57542</name>
</gene>
<dbReference type="FunFam" id="1.10.472.10:FF:000001">
    <property type="entry name" value="G2/mitotic-specific cyclin"/>
    <property type="match status" value="1"/>
</dbReference>
<organism evidence="8">
    <name type="scientific">Lygus hesperus</name>
    <name type="common">Western plant bug</name>
    <dbReference type="NCBI Taxonomy" id="30085"/>
    <lineage>
        <taxon>Eukaryota</taxon>
        <taxon>Metazoa</taxon>
        <taxon>Ecdysozoa</taxon>
        <taxon>Arthropoda</taxon>
        <taxon>Hexapoda</taxon>
        <taxon>Insecta</taxon>
        <taxon>Pterygota</taxon>
        <taxon>Neoptera</taxon>
        <taxon>Paraneoptera</taxon>
        <taxon>Hemiptera</taxon>
        <taxon>Heteroptera</taxon>
        <taxon>Panheteroptera</taxon>
        <taxon>Cimicomorpha</taxon>
        <taxon>Miridae</taxon>
        <taxon>Mirini</taxon>
        <taxon>Lygus</taxon>
    </lineage>
</organism>
<feature type="domain" description="Cyclin-like" evidence="6">
    <location>
        <begin position="399"/>
        <end position="479"/>
    </location>
</feature>
<reference evidence="8" key="1">
    <citation type="journal article" date="2014" name="PLoS ONE">
        <title>Transcriptome-Based Identification of ABC Transporters in the Western Tarnished Plant Bug Lygus hesperus.</title>
        <authorList>
            <person name="Hull J.J."/>
            <person name="Chaney K."/>
            <person name="Geib S.M."/>
            <person name="Fabrick J.A."/>
            <person name="Brent C.S."/>
            <person name="Walsh D."/>
            <person name="Lavine L.C."/>
        </authorList>
    </citation>
    <scope>NUCLEOTIDE SEQUENCE</scope>
</reference>
<dbReference type="InterPro" id="IPR013763">
    <property type="entry name" value="Cyclin-like_dom"/>
</dbReference>
<dbReference type="Pfam" id="PF02984">
    <property type="entry name" value="Cyclin_C"/>
    <property type="match status" value="1"/>
</dbReference>
<dbReference type="InterPro" id="IPR039361">
    <property type="entry name" value="Cyclin"/>
</dbReference>
<evidence type="ECO:0000256" key="1">
    <source>
        <dbReference type="ARBA" id="ARBA00022618"/>
    </source>
</evidence>
<feature type="region of interest" description="Disordered" evidence="5">
    <location>
        <begin position="114"/>
        <end position="166"/>
    </location>
</feature>
<keyword evidence="1" id="KW-0132">Cell division</keyword>
<dbReference type="Gene3D" id="1.10.472.10">
    <property type="entry name" value="Cyclin-like"/>
    <property type="match status" value="2"/>
</dbReference>
<dbReference type="PANTHER" id="PTHR10177">
    <property type="entry name" value="CYCLINS"/>
    <property type="match status" value="1"/>
</dbReference>
<proteinExistence type="inferred from homology"/>
<reference evidence="8" key="2">
    <citation type="submission" date="2014-07" db="EMBL/GenBank/DDBJ databases">
        <authorList>
            <person name="Hull J."/>
        </authorList>
    </citation>
    <scope>NUCLEOTIDE SEQUENCE</scope>
</reference>
<dbReference type="SUPFAM" id="SSF47954">
    <property type="entry name" value="Cyclin-like"/>
    <property type="match status" value="2"/>
</dbReference>
<evidence type="ECO:0000313" key="9">
    <source>
        <dbReference type="EMBL" id="JAG55794.1"/>
    </source>
</evidence>
<keyword evidence="3" id="KW-0131">Cell cycle</keyword>
<dbReference type="EMBL" id="GBRD01010030">
    <property type="protein sequence ID" value="JAG55794.1"/>
    <property type="molecule type" value="Transcribed_RNA"/>
</dbReference>
<reference evidence="9" key="3">
    <citation type="submission" date="2014-09" db="EMBL/GenBank/DDBJ databases">
        <authorList>
            <person name="Magalhaes I.L.F."/>
            <person name="Oliveira U."/>
            <person name="Santos F.R."/>
            <person name="Vidigal T.H.D.A."/>
            <person name="Brescovit A.D."/>
            <person name="Santos A.J."/>
        </authorList>
    </citation>
    <scope>NUCLEOTIDE SEQUENCE</scope>
</reference>
<feature type="domain" description="Cyclin C-terminal" evidence="7">
    <location>
        <begin position="395"/>
        <end position="509"/>
    </location>
</feature>
<evidence type="ECO:0000256" key="4">
    <source>
        <dbReference type="RuleBase" id="RU000383"/>
    </source>
</evidence>
<evidence type="ECO:0000259" key="7">
    <source>
        <dbReference type="SMART" id="SM01332"/>
    </source>
</evidence>
<evidence type="ECO:0000256" key="5">
    <source>
        <dbReference type="SAM" id="MobiDB-lite"/>
    </source>
</evidence>
<name>A0A0A9ZC77_LYGHE</name>
<evidence type="ECO:0000256" key="2">
    <source>
        <dbReference type="ARBA" id="ARBA00023127"/>
    </source>
</evidence>
<dbReference type="InterPro" id="IPR004367">
    <property type="entry name" value="Cyclin_C-dom"/>
</dbReference>
<evidence type="ECO:0000259" key="6">
    <source>
        <dbReference type="SMART" id="SM00385"/>
    </source>
</evidence>
<dbReference type="InterPro" id="IPR006671">
    <property type="entry name" value="Cyclin_N"/>
</dbReference>
<dbReference type="AlphaFoldDB" id="A0A0A9ZC77"/>
<dbReference type="InterPro" id="IPR036915">
    <property type="entry name" value="Cyclin-like_sf"/>
</dbReference>
<dbReference type="EMBL" id="GBHO01002108">
    <property type="protein sequence ID" value="JAG41496.1"/>
    <property type="molecule type" value="Transcribed_RNA"/>
</dbReference>
<comment type="similarity">
    <text evidence="4">Belongs to the cyclin family.</text>
</comment>
<dbReference type="SMART" id="SM00385">
    <property type="entry name" value="CYCLIN"/>
    <property type="match status" value="2"/>
</dbReference>
<protein>
    <submittedName>
        <fullName evidence="8">G2/mitotic-specific cyclin-B3</fullName>
    </submittedName>
</protein>
<dbReference type="GO" id="GO:0051301">
    <property type="term" value="P:cell division"/>
    <property type="evidence" value="ECO:0007669"/>
    <property type="project" value="UniProtKB-KW"/>
</dbReference>
<accession>A0A0A9ZC77</accession>
<dbReference type="Pfam" id="PF00134">
    <property type="entry name" value="Cyclin_N"/>
    <property type="match status" value="1"/>
</dbReference>
<dbReference type="CDD" id="cd20508">
    <property type="entry name" value="CYCLIN_CCNB3_rpt1"/>
    <property type="match status" value="1"/>
</dbReference>
<dbReference type="GO" id="GO:0005634">
    <property type="term" value="C:nucleus"/>
    <property type="evidence" value="ECO:0007669"/>
    <property type="project" value="UniProtKB-ARBA"/>
</dbReference>
<dbReference type="SMART" id="SM01332">
    <property type="entry name" value="Cyclin_C"/>
    <property type="match status" value="1"/>
</dbReference>
<feature type="domain" description="Cyclin-like" evidence="6">
    <location>
        <begin position="302"/>
        <end position="386"/>
    </location>
</feature>
<evidence type="ECO:0000313" key="8">
    <source>
        <dbReference type="EMBL" id="JAG41496.1"/>
    </source>
</evidence>
<sequence>MAPLKTVNKLPPTGFSMKEGIKTRSQGVPMKKEIFPKRKAEESPLKRLTVKRSALTELTNVNVDMKVSKDVAKENVIHAVKAKLTTTATLKKTVTVNVPCLAQTGLNRKPKVVPRKPLADQKNHANINIPRPAELKEKPPVPAKPPKKEPSSGIAPSTGTLKQPNNVPVAIKAIRKQQLHENQVQSVGVMTRRSLARKSLELEKSSDNSLYVSALEELNLEESSKTAKSTKKVWKTVVKVERKPPPGIDDYDQEQLKDLFSASIYAMDIFDYLKRREKDFKVDDYINRQSDLNTTMRALLVDWMVEVQENFEVNHESLYLGVKLVDLYLSKNVIKKENLQLIGATGLFIACKYDERIPPALDDFVYVCDGLYHGDDLLIMERAMLRCVDYELGIPLSYRFLRRYARCGKYDMPLLTLARFILETSLMDYATIQCSDSKMAAAALYLALKMKGLDWTKTLEYYSGYRIDDVKDVVLKLNAFLHKPKNNLKTMKTKYSHPLFHEVSKIPLIPSESLDFKTATVS</sequence>
<evidence type="ECO:0000256" key="3">
    <source>
        <dbReference type="ARBA" id="ARBA00023306"/>
    </source>
</evidence>